<gene>
    <name evidence="1" type="ORF">BQ8794_320041</name>
</gene>
<protein>
    <submittedName>
        <fullName evidence="1">Uncharacterized protein</fullName>
    </submittedName>
</protein>
<dbReference type="STRING" id="1631249.BQ8794_320041"/>
<dbReference type="AlphaFoldDB" id="A0A1R3VBG7"/>
<dbReference type="Proteomes" id="UP000188388">
    <property type="component" value="Unassembled WGS sequence"/>
</dbReference>
<sequence length="57" mass="6032">MMSCIAAHVFVSRTGSAITEQPNRSSAKPELAIDHMPIQSDCYLGMGACKQPSGLPP</sequence>
<evidence type="ECO:0000313" key="2">
    <source>
        <dbReference type="Proteomes" id="UP000188388"/>
    </source>
</evidence>
<dbReference type="EMBL" id="FTPD01000026">
    <property type="protein sequence ID" value="SIT57219.1"/>
    <property type="molecule type" value="Genomic_DNA"/>
</dbReference>
<name>A0A1R3VBG7_9HYPH</name>
<keyword evidence="2" id="KW-1185">Reference proteome</keyword>
<proteinExistence type="predicted"/>
<organism evidence="1 2">
    <name type="scientific">Mesorhizobium prunaredense</name>
    <dbReference type="NCBI Taxonomy" id="1631249"/>
    <lineage>
        <taxon>Bacteria</taxon>
        <taxon>Pseudomonadati</taxon>
        <taxon>Pseudomonadota</taxon>
        <taxon>Alphaproteobacteria</taxon>
        <taxon>Hyphomicrobiales</taxon>
        <taxon>Phyllobacteriaceae</taxon>
        <taxon>Mesorhizobium</taxon>
    </lineage>
</organism>
<evidence type="ECO:0000313" key="1">
    <source>
        <dbReference type="EMBL" id="SIT57219.1"/>
    </source>
</evidence>
<accession>A0A1R3VBG7</accession>
<reference evidence="2" key="1">
    <citation type="submission" date="2017-01" db="EMBL/GenBank/DDBJ databases">
        <authorList>
            <person name="Brunel B."/>
        </authorList>
    </citation>
    <scope>NUCLEOTIDE SEQUENCE [LARGE SCALE GENOMIC DNA]</scope>
</reference>